<evidence type="ECO:0000259" key="8">
    <source>
        <dbReference type="Pfam" id="PF08281"/>
    </source>
</evidence>
<evidence type="ECO:0000256" key="4">
    <source>
        <dbReference type="ARBA" id="ARBA00023125"/>
    </source>
</evidence>
<gene>
    <name evidence="9" type="ORF">CDO81_11395</name>
</gene>
<proteinExistence type="inferred from homology"/>
<dbReference type="SUPFAM" id="SSF88659">
    <property type="entry name" value="Sigma3 and sigma4 domains of RNA polymerase sigma factors"/>
    <property type="match status" value="1"/>
</dbReference>
<evidence type="ECO:0000256" key="2">
    <source>
        <dbReference type="ARBA" id="ARBA00023015"/>
    </source>
</evidence>
<evidence type="ECO:0000313" key="9">
    <source>
        <dbReference type="EMBL" id="OWR04298.1"/>
    </source>
</evidence>
<dbReference type="InterPro" id="IPR039425">
    <property type="entry name" value="RNA_pol_sigma-70-like"/>
</dbReference>
<keyword evidence="3" id="KW-0731">Sigma factor</keyword>
<keyword evidence="10" id="KW-1185">Reference proteome</keyword>
<protein>
    <recommendedName>
        <fullName evidence="11">RNA polymerase sigma factor</fullName>
    </recommendedName>
</protein>
<dbReference type="Pfam" id="PF04542">
    <property type="entry name" value="Sigma70_r2"/>
    <property type="match status" value="1"/>
</dbReference>
<dbReference type="Gene3D" id="1.10.1740.10">
    <property type="match status" value="1"/>
</dbReference>
<evidence type="ECO:0000256" key="1">
    <source>
        <dbReference type="ARBA" id="ARBA00010641"/>
    </source>
</evidence>
<comment type="similarity">
    <text evidence="1">Belongs to the sigma-70 factor family. ECF subfamily.</text>
</comment>
<dbReference type="InterPro" id="IPR013325">
    <property type="entry name" value="RNA_pol_sigma_r2"/>
</dbReference>
<dbReference type="SUPFAM" id="SSF88946">
    <property type="entry name" value="Sigma2 domain of RNA polymerase sigma factors"/>
    <property type="match status" value="1"/>
</dbReference>
<dbReference type="GO" id="GO:0006352">
    <property type="term" value="P:DNA-templated transcription initiation"/>
    <property type="evidence" value="ECO:0007669"/>
    <property type="project" value="InterPro"/>
</dbReference>
<keyword evidence="2" id="KW-0805">Transcription regulation</keyword>
<keyword evidence="4" id="KW-0238">DNA-binding</keyword>
<dbReference type="GO" id="GO:0016987">
    <property type="term" value="F:sigma factor activity"/>
    <property type="evidence" value="ECO:0007669"/>
    <property type="project" value="UniProtKB-KW"/>
</dbReference>
<dbReference type="Gene3D" id="1.10.10.10">
    <property type="entry name" value="Winged helix-like DNA-binding domain superfamily/Winged helix DNA-binding domain"/>
    <property type="match status" value="1"/>
</dbReference>
<dbReference type="CDD" id="cd06171">
    <property type="entry name" value="Sigma70_r4"/>
    <property type="match status" value="1"/>
</dbReference>
<feature type="domain" description="RNA polymerase sigma-70 region 2" evidence="7">
    <location>
        <begin position="208"/>
        <end position="263"/>
    </location>
</feature>
<feature type="compositionally biased region" description="Low complexity" evidence="6">
    <location>
        <begin position="94"/>
        <end position="112"/>
    </location>
</feature>
<dbReference type="GO" id="GO:0003677">
    <property type="term" value="F:DNA binding"/>
    <property type="evidence" value="ECO:0007669"/>
    <property type="project" value="UniProtKB-KW"/>
</dbReference>
<organism evidence="9 10">
    <name type="scientific">Roseateles puraquae</name>
    <dbReference type="NCBI Taxonomy" id="431059"/>
    <lineage>
        <taxon>Bacteria</taxon>
        <taxon>Pseudomonadati</taxon>
        <taxon>Pseudomonadota</taxon>
        <taxon>Betaproteobacteria</taxon>
        <taxon>Burkholderiales</taxon>
        <taxon>Sphaerotilaceae</taxon>
        <taxon>Roseateles</taxon>
    </lineage>
</organism>
<evidence type="ECO:0000256" key="3">
    <source>
        <dbReference type="ARBA" id="ARBA00023082"/>
    </source>
</evidence>
<dbReference type="InterPro" id="IPR013324">
    <property type="entry name" value="RNA_pol_sigma_r3/r4-like"/>
</dbReference>
<name>A0A254NG39_9BURK</name>
<evidence type="ECO:0000256" key="5">
    <source>
        <dbReference type="ARBA" id="ARBA00023163"/>
    </source>
</evidence>
<accession>A0A254NG39</accession>
<comment type="caution">
    <text evidence="9">The sequence shown here is derived from an EMBL/GenBank/DDBJ whole genome shotgun (WGS) entry which is preliminary data.</text>
</comment>
<dbReference type="Pfam" id="PF08281">
    <property type="entry name" value="Sigma70_r4_2"/>
    <property type="match status" value="1"/>
</dbReference>
<dbReference type="PANTHER" id="PTHR43133:SF8">
    <property type="entry name" value="RNA POLYMERASE SIGMA FACTOR HI_1459-RELATED"/>
    <property type="match status" value="1"/>
</dbReference>
<dbReference type="InterPro" id="IPR013249">
    <property type="entry name" value="RNA_pol_sigma70_r4_t2"/>
</dbReference>
<evidence type="ECO:0000256" key="6">
    <source>
        <dbReference type="SAM" id="MobiDB-lite"/>
    </source>
</evidence>
<dbReference type="NCBIfam" id="TIGR02937">
    <property type="entry name" value="sigma70-ECF"/>
    <property type="match status" value="1"/>
</dbReference>
<dbReference type="InterPro" id="IPR007627">
    <property type="entry name" value="RNA_pol_sigma70_r2"/>
</dbReference>
<dbReference type="AlphaFoldDB" id="A0A254NG39"/>
<reference evidence="9 10" key="1">
    <citation type="journal article" date="2007" name="Int. J. Syst. Evol. Microbiol.">
        <title>Description of Pelomonas aquatica sp. nov. and Pelomonas puraquae sp. nov., isolated from industrial and haemodialysis water.</title>
        <authorList>
            <person name="Gomila M."/>
            <person name="Bowien B."/>
            <person name="Falsen E."/>
            <person name="Moore E.R."/>
            <person name="Lalucat J."/>
        </authorList>
    </citation>
    <scope>NUCLEOTIDE SEQUENCE [LARGE SCALE GENOMIC DNA]</scope>
    <source>
        <strain evidence="9 10">CCUG 52769</strain>
    </source>
</reference>
<sequence>MRGRTCARCCRPGGSSIEVFLARLNPNRSASRSKAVSTIHTAGAVHVRELPFLAAADDPHPGLDDSHRGHPRALLRARAQRTPAPRNHPRDCAGRAAHPARAAGGRPRQRLAPRPPRGRQPEPAAGAGLHQHRGGPGPDGHVLADDAWRLAVEHRPAAAVHRMCAGPVLGGGTPAATAAAVTFGDAAATERRLVALAAGGDRAAFAALVQAHQGYLRKLLGRICRGDQGRADDLAQEAFLRAWRALPGFRGEARFRTWLTRLAYSALSAERPGLPSADDAEALPDAEAHLSHGADWHIDLDRALATLSEAQRHAVLLCYGADLSHAEAAQVLGWPLGTVKTQVLRAKARLREQLQAWENTP</sequence>
<feature type="region of interest" description="Disordered" evidence="6">
    <location>
        <begin position="78"/>
        <end position="141"/>
    </location>
</feature>
<dbReference type="Proteomes" id="UP000197446">
    <property type="component" value="Unassembled WGS sequence"/>
</dbReference>
<feature type="domain" description="RNA polymerase sigma factor 70 region 4 type 2" evidence="8">
    <location>
        <begin position="299"/>
        <end position="350"/>
    </location>
</feature>
<dbReference type="InterPro" id="IPR014284">
    <property type="entry name" value="RNA_pol_sigma-70_dom"/>
</dbReference>
<dbReference type="PANTHER" id="PTHR43133">
    <property type="entry name" value="RNA POLYMERASE ECF-TYPE SIGMA FACTO"/>
    <property type="match status" value="1"/>
</dbReference>
<dbReference type="InterPro" id="IPR036388">
    <property type="entry name" value="WH-like_DNA-bd_sf"/>
</dbReference>
<keyword evidence="5" id="KW-0804">Transcription</keyword>
<evidence type="ECO:0008006" key="11">
    <source>
        <dbReference type="Google" id="ProtNLM"/>
    </source>
</evidence>
<evidence type="ECO:0000313" key="10">
    <source>
        <dbReference type="Proteomes" id="UP000197446"/>
    </source>
</evidence>
<dbReference type="EMBL" id="NISI01000003">
    <property type="protein sequence ID" value="OWR04298.1"/>
    <property type="molecule type" value="Genomic_DNA"/>
</dbReference>
<evidence type="ECO:0000259" key="7">
    <source>
        <dbReference type="Pfam" id="PF04542"/>
    </source>
</evidence>